<reference evidence="2" key="2">
    <citation type="submission" date="2021-04" db="EMBL/GenBank/DDBJ databases">
        <authorList>
            <person name="Gilroy R."/>
        </authorList>
    </citation>
    <scope>NUCLEOTIDE SEQUENCE</scope>
    <source>
        <strain evidence="2">ChiHjej10B9-743</strain>
    </source>
</reference>
<feature type="transmembrane region" description="Helical" evidence="1">
    <location>
        <begin position="176"/>
        <end position="197"/>
    </location>
</feature>
<evidence type="ECO:0000313" key="2">
    <source>
        <dbReference type="EMBL" id="HIY79950.1"/>
    </source>
</evidence>
<name>A0A9D2CHT4_9ACTN</name>
<dbReference type="Pfam" id="PF04307">
    <property type="entry name" value="YdjM"/>
    <property type="match status" value="1"/>
</dbReference>
<dbReference type="AlphaFoldDB" id="A0A9D2CHT4"/>
<keyword evidence="1" id="KW-0472">Membrane</keyword>
<comment type="caution">
    <text evidence="2">The sequence shown here is derived from an EMBL/GenBank/DDBJ whole genome shotgun (WGS) entry which is preliminary data.</text>
</comment>
<proteinExistence type="predicted"/>
<accession>A0A9D2CHT4</accession>
<protein>
    <submittedName>
        <fullName evidence="2">Metal-dependent hydrolase</fullName>
    </submittedName>
</protein>
<feature type="transmembrane region" description="Helical" evidence="1">
    <location>
        <begin position="61"/>
        <end position="80"/>
    </location>
</feature>
<sequence>MTGRTHLAVGSAAAMLAAGPVVGLTGLAIAAAGGAVGAVLPDLDVRDTAHPWRERLTRAGAAALLVGALVFDAVGGAFLAREAAARGAGALLVGAIGLAALACAARLSAHRSFSHSLLALAGFAAATHLICPPLAPCVALGFATHLVLDALTYRGLRLFWPLAHGFSARLCKTGGVADACCLVGALLAIGVAVWRTLP</sequence>
<gene>
    <name evidence="2" type="ORF">IAA42_05895</name>
</gene>
<organism evidence="2 3">
    <name type="scientific">Candidatus Olsenella excrementavium</name>
    <dbReference type="NCBI Taxonomy" id="2838709"/>
    <lineage>
        <taxon>Bacteria</taxon>
        <taxon>Bacillati</taxon>
        <taxon>Actinomycetota</taxon>
        <taxon>Coriobacteriia</taxon>
        <taxon>Coriobacteriales</taxon>
        <taxon>Atopobiaceae</taxon>
        <taxon>Olsenella</taxon>
    </lineage>
</organism>
<dbReference type="InterPro" id="IPR007404">
    <property type="entry name" value="YdjM-like"/>
</dbReference>
<feature type="transmembrane region" description="Helical" evidence="1">
    <location>
        <begin position="87"/>
        <end position="107"/>
    </location>
</feature>
<dbReference type="EMBL" id="DXCP01000043">
    <property type="protein sequence ID" value="HIY79950.1"/>
    <property type="molecule type" value="Genomic_DNA"/>
</dbReference>
<keyword evidence="1" id="KW-1133">Transmembrane helix</keyword>
<evidence type="ECO:0000256" key="1">
    <source>
        <dbReference type="SAM" id="Phobius"/>
    </source>
</evidence>
<dbReference type="Proteomes" id="UP000824133">
    <property type="component" value="Unassembled WGS sequence"/>
</dbReference>
<evidence type="ECO:0000313" key="3">
    <source>
        <dbReference type="Proteomes" id="UP000824133"/>
    </source>
</evidence>
<keyword evidence="2" id="KW-0378">Hydrolase</keyword>
<keyword evidence="1" id="KW-0812">Transmembrane</keyword>
<reference evidence="2" key="1">
    <citation type="journal article" date="2021" name="PeerJ">
        <title>Extensive microbial diversity within the chicken gut microbiome revealed by metagenomics and culture.</title>
        <authorList>
            <person name="Gilroy R."/>
            <person name="Ravi A."/>
            <person name="Getino M."/>
            <person name="Pursley I."/>
            <person name="Horton D.L."/>
            <person name="Alikhan N.F."/>
            <person name="Baker D."/>
            <person name="Gharbi K."/>
            <person name="Hall N."/>
            <person name="Watson M."/>
            <person name="Adriaenssens E.M."/>
            <person name="Foster-Nyarko E."/>
            <person name="Jarju S."/>
            <person name="Secka A."/>
            <person name="Antonio M."/>
            <person name="Oren A."/>
            <person name="Chaudhuri R.R."/>
            <person name="La Ragione R."/>
            <person name="Hildebrand F."/>
            <person name="Pallen M.J."/>
        </authorList>
    </citation>
    <scope>NUCLEOTIDE SEQUENCE</scope>
    <source>
        <strain evidence="2">ChiHjej10B9-743</strain>
    </source>
</reference>
<dbReference type="GO" id="GO:0016787">
    <property type="term" value="F:hydrolase activity"/>
    <property type="evidence" value="ECO:0007669"/>
    <property type="project" value="UniProtKB-KW"/>
</dbReference>